<dbReference type="AlphaFoldDB" id="A0A8J6R2W6"/>
<feature type="domain" description="GH10" evidence="7">
    <location>
        <begin position="13"/>
        <end position="361"/>
    </location>
</feature>
<dbReference type="SMART" id="SM00633">
    <property type="entry name" value="Glyco_10"/>
    <property type="match status" value="1"/>
</dbReference>
<evidence type="ECO:0000313" key="8">
    <source>
        <dbReference type="EMBL" id="MBD1389590.1"/>
    </source>
</evidence>
<dbReference type="PANTHER" id="PTHR31490:SF90">
    <property type="entry name" value="ENDO-1,4-BETA-XYLANASE A"/>
    <property type="match status" value="1"/>
</dbReference>
<evidence type="ECO:0000256" key="1">
    <source>
        <dbReference type="ARBA" id="ARBA00022801"/>
    </source>
</evidence>
<comment type="catalytic activity">
    <reaction evidence="6">
        <text>Endohydrolysis of (1-&gt;4)-beta-D-xylosidic linkages in xylans.</text>
        <dbReference type="EC" id="3.2.1.8"/>
    </reaction>
</comment>
<protein>
    <recommendedName>
        <fullName evidence="6">Beta-xylanase</fullName>
        <ecNumber evidence="6">3.2.1.8</ecNumber>
    </recommendedName>
</protein>
<organism evidence="8 9">
    <name type="scientific">Neiella litorisoli</name>
    <dbReference type="NCBI Taxonomy" id="2771431"/>
    <lineage>
        <taxon>Bacteria</taxon>
        <taxon>Pseudomonadati</taxon>
        <taxon>Pseudomonadota</taxon>
        <taxon>Gammaproteobacteria</taxon>
        <taxon>Alteromonadales</taxon>
        <taxon>Echinimonadaceae</taxon>
        <taxon>Neiella</taxon>
    </lineage>
</organism>
<evidence type="ECO:0000313" key="9">
    <source>
        <dbReference type="Proteomes" id="UP000638014"/>
    </source>
</evidence>
<dbReference type="PROSITE" id="PS51760">
    <property type="entry name" value="GH10_2"/>
    <property type="match status" value="1"/>
</dbReference>
<dbReference type="InterPro" id="IPR001000">
    <property type="entry name" value="GH10_dom"/>
</dbReference>
<gene>
    <name evidence="8" type="ORF">IC617_09125</name>
</gene>
<dbReference type="PRINTS" id="PR00134">
    <property type="entry name" value="GLHYDRLASE10"/>
</dbReference>
<dbReference type="EC" id="3.2.1.8" evidence="6"/>
<proteinExistence type="inferred from homology"/>
<keyword evidence="4 6" id="KW-0624">Polysaccharide degradation</keyword>
<keyword evidence="2 6" id="KW-0119">Carbohydrate metabolism</keyword>
<keyword evidence="3 6" id="KW-0326">Glycosidase</keyword>
<dbReference type="PANTHER" id="PTHR31490">
    <property type="entry name" value="GLYCOSYL HYDROLASE"/>
    <property type="match status" value="1"/>
</dbReference>
<evidence type="ECO:0000259" key="7">
    <source>
        <dbReference type="PROSITE" id="PS51760"/>
    </source>
</evidence>
<keyword evidence="1 6" id="KW-0378">Hydrolase</keyword>
<reference evidence="8" key="1">
    <citation type="submission" date="2020-09" db="EMBL/GenBank/DDBJ databases">
        <title>A novel bacterium of genus Neiella, isolated from South China Sea.</title>
        <authorList>
            <person name="Huang H."/>
            <person name="Mo K."/>
            <person name="Hu Y."/>
        </authorList>
    </citation>
    <scope>NUCLEOTIDE SEQUENCE</scope>
    <source>
        <strain evidence="8">HB171785</strain>
    </source>
</reference>
<dbReference type="EMBL" id="JACXAF010000010">
    <property type="protein sequence ID" value="MBD1389590.1"/>
    <property type="molecule type" value="Genomic_DNA"/>
</dbReference>
<evidence type="ECO:0000256" key="3">
    <source>
        <dbReference type="ARBA" id="ARBA00023295"/>
    </source>
</evidence>
<evidence type="ECO:0000256" key="5">
    <source>
        <dbReference type="PROSITE-ProRule" id="PRU10061"/>
    </source>
</evidence>
<feature type="active site" description="Nucleophile" evidence="5">
    <location>
        <position position="254"/>
    </location>
</feature>
<dbReference type="Proteomes" id="UP000638014">
    <property type="component" value="Unassembled WGS sequence"/>
</dbReference>
<sequence>MALSGCSESIQPSVNPVGLKDAYQQHFMIGGALNKPQALGEEPAAIDVVIKHFNTITAENEMKWESLQPEEGKFTFDVADKMIALAEANDIFVVGHTMLWHQQTPDWVFTDDAGQLASRQVVMQRLETHMKTIGEHFGTRVQGWDVANEVFNDDGTWRDSKWYQTLGEDYVAETFKLADQVAPHAELYYNDYNLFKPAKRQAVVNMVKDLQRRGIRIDGVGIQGHYGLGYPDLNELEESIKAFAALGVQVMFTELDISVLPFPEEQEQGADVSIDLALQEKLNPFFDGMPDAELKQLNDYYIELFAMFLRHKESISRITFWGVNDGQSWRNYWPMQGRTDYPLLFDRNNQPKAAVAQLIEMAKQH</sequence>
<dbReference type="PROSITE" id="PS00591">
    <property type="entry name" value="GH10_1"/>
    <property type="match status" value="1"/>
</dbReference>
<dbReference type="Pfam" id="PF00331">
    <property type="entry name" value="Glyco_hydro_10"/>
    <property type="match status" value="1"/>
</dbReference>
<dbReference type="GO" id="GO:0031176">
    <property type="term" value="F:endo-1,4-beta-xylanase activity"/>
    <property type="evidence" value="ECO:0007669"/>
    <property type="project" value="UniProtKB-EC"/>
</dbReference>
<evidence type="ECO:0000256" key="2">
    <source>
        <dbReference type="ARBA" id="ARBA00023277"/>
    </source>
</evidence>
<dbReference type="InterPro" id="IPR044846">
    <property type="entry name" value="GH10"/>
</dbReference>
<evidence type="ECO:0000256" key="4">
    <source>
        <dbReference type="ARBA" id="ARBA00023326"/>
    </source>
</evidence>
<comment type="similarity">
    <text evidence="6">Belongs to the glycosyl hydrolase 10 (cellulase F) family.</text>
</comment>
<accession>A0A8J6R2W6</accession>
<dbReference type="SUPFAM" id="SSF51445">
    <property type="entry name" value="(Trans)glycosidases"/>
    <property type="match status" value="1"/>
</dbReference>
<name>A0A8J6R2W6_9GAMM</name>
<dbReference type="InterPro" id="IPR031158">
    <property type="entry name" value="GH10_AS"/>
</dbReference>
<dbReference type="InterPro" id="IPR017853">
    <property type="entry name" value="GH"/>
</dbReference>
<dbReference type="GO" id="GO:0000272">
    <property type="term" value="P:polysaccharide catabolic process"/>
    <property type="evidence" value="ECO:0007669"/>
    <property type="project" value="UniProtKB-KW"/>
</dbReference>
<dbReference type="Gene3D" id="3.20.20.80">
    <property type="entry name" value="Glycosidases"/>
    <property type="match status" value="1"/>
</dbReference>
<comment type="caution">
    <text evidence="8">The sequence shown here is derived from an EMBL/GenBank/DDBJ whole genome shotgun (WGS) entry which is preliminary data.</text>
</comment>
<evidence type="ECO:0000256" key="6">
    <source>
        <dbReference type="RuleBase" id="RU361174"/>
    </source>
</evidence>
<keyword evidence="9" id="KW-1185">Reference proteome</keyword>